<feature type="non-terminal residue" evidence="2">
    <location>
        <position position="108"/>
    </location>
</feature>
<evidence type="ECO:0000313" key="2">
    <source>
        <dbReference type="EMBL" id="KAH9311734.1"/>
    </source>
</evidence>
<keyword evidence="3" id="KW-1185">Reference proteome</keyword>
<reference evidence="2 3" key="1">
    <citation type="journal article" date="2021" name="Nat. Plants">
        <title>The Taxus genome provides insights into paclitaxel biosynthesis.</title>
        <authorList>
            <person name="Xiong X."/>
            <person name="Gou J."/>
            <person name="Liao Q."/>
            <person name="Li Y."/>
            <person name="Zhou Q."/>
            <person name="Bi G."/>
            <person name="Li C."/>
            <person name="Du R."/>
            <person name="Wang X."/>
            <person name="Sun T."/>
            <person name="Guo L."/>
            <person name="Liang H."/>
            <person name="Lu P."/>
            <person name="Wu Y."/>
            <person name="Zhang Z."/>
            <person name="Ro D.K."/>
            <person name="Shang Y."/>
            <person name="Huang S."/>
            <person name="Yan J."/>
        </authorList>
    </citation>
    <scope>NUCLEOTIDE SEQUENCE [LARGE SCALE GENOMIC DNA]</scope>
    <source>
        <strain evidence="2">Ta-2019</strain>
    </source>
</reference>
<gene>
    <name evidence="2" type="ORF">KI387_026769</name>
</gene>
<comment type="caution">
    <text evidence="2">The sequence shown here is derived from an EMBL/GenBank/DDBJ whole genome shotgun (WGS) entry which is preliminary data.</text>
</comment>
<feature type="transmembrane region" description="Helical" evidence="1">
    <location>
        <begin position="77"/>
        <end position="96"/>
    </location>
</feature>
<evidence type="ECO:0000313" key="3">
    <source>
        <dbReference type="Proteomes" id="UP000824469"/>
    </source>
</evidence>
<proteinExistence type="predicted"/>
<protein>
    <submittedName>
        <fullName evidence="2">Uncharacterized protein</fullName>
    </submittedName>
</protein>
<keyword evidence="1" id="KW-0812">Transmembrane</keyword>
<accession>A0AA38L113</accession>
<feature type="non-terminal residue" evidence="2">
    <location>
        <position position="1"/>
    </location>
</feature>
<keyword evidence="1" id="KW-1133">Transmembrane helix</keyword>
<name>A0AA38L113_TAXCH</name>
<dbReference type="EMBL" id="JAHRHJ020000006">
    <property type="protein sequence ID" value="KAH9311734.1"/>
    <property type="molecule type" value="Genomic_DNA"/>
</dbReference>
<dbReference type="Proteomes" id="UP000824469">
    <property type="component" value="Unassembled WGS sequence"/>
</dbReference>
<organism evidence="2 3">
    <name type="scientific">Taxus chinensis</name>
    <name type="common">Chinese yew</name>
    <name type="synonym">Taxus wallichiana var. chinensis</name>
    <dbReference type="NCBI Taxonomy" id="29808"/>
    <lineage>
        <taxon>Eukaryota</taxon>
        <taxon>Viridiplantae</taxon>
        <taxon>Streptophyta</taxon>
        <taxon>Embryophyta</taxon>
        <taxon>Tracheophyta</taxon>
        <taxon>Spermatophyta</taxon>
        <taxon>Pinopsida</taxon>
        <taxon>Pinidae</taxon>
        <taxon>Conifers II</taxon>
        <taxon>Cupressales</taxon>
        <taxon>Taxaceae</taxon>
        <taxon>Taxus</taxon>
    </lineage>
</organism>
<keyword evidence="1" id="KW-0472">Membrane</keyword>
<dbReference type="AlphaFoldDB" id="A0AA38L113"/>
<evidence type="ECO:0000256" key="1">
    <source>
        <dbReference type="SAM" id="Phobius"/>
    </source>
</evidence>
<sequence length="108" mass="12448">MHSDHTRGYGQNDDRDLDGRTAKVTHIACVLSLVNGEEIDLRCMCKRFEERVSSSQVWDVRLLGNPASKNRAGKEMMTFLILLILLVFITDLQEWYAKNEPLSTKFFL</sequence>